<dbReference type="EMBL" id="QLMD01000004">
    <property type="protein sequence ID" value="RAJ98968.1"/>
    <property type="molecule type" value="Genomic_DNA"/>
</dbReference>
<protein>
    <submittedName>
        <fullName evidence="2">Uncharacterized protein</fullName>
    </submittedName>
</protein>
<keyword evidence="1" id="KW-1133">Transmembrane helix</keyword>
<name>A0A327X1A8_9GAMM</name>
<keyword evidence="1" id="KW-0812">Transmembrane</keyword>
<accession>A0A327X1A8</accession>
<reference evidence="2 3" key="1">
    <citation type="submission" date="2018-06" db="EMBL/GenBank/DDBJ databases">
        <title>Genomic Encyclopedia of Type Strains, Phase III (KMG-III): the genomes of soil and plant-associated and newly described type strains.</title>
        <authorList>
            <person name="Whitman W."/>
        </authorList>
    </citation>
    <scope>NUCLEOTIDE SEQUENCE [LARGE SCALE GENOMIC DNA]</scope>
    <source>
        <strain evidence="2 3">CGMCC 1.15366</strain>
    </source>
</reference>
<organism evidence="2 3">
    <name type="scientific">Aliidiomarina maris</name>
    <dbReference type="NCBI Taxonomy" id="531312"/>
    <lineage>
        <taxon>Bacteria</taxon>
        <taxon>Pseudomonadati</taxon>
        <taxon>Pseudomonadota</taxon>
        <taxon>Gammaproteobacteria</taxon>
        <taxon>Alteromonadales</taxon>
        <taxon>Idiomarinaceae</taxon>
        <taxon>Aliidiomarina</taxon>
    </lineage>
</organism>
<comment type="caution">
    <text evidence="2">The sequence shown here is derived from an EMBL/GenBank/DDBJ whole genome shotgun (WGS) entry which is preliminary data.</text>
</comment>
<gene>
    <name evidence="2" type="ORF">B0I24_104172</name>
</gene>
<feature type="transmembrane region" description="Helical" evidence="1">
    <location>
        <begin position="6"/>
        <end position="25"/>
    </location>
</feature>
<evidence type="ECO:0000313" key="2">
    <source>
        <dbReference type="EMBL" id="RAJ98968.1"/>
    </source>
</evidence>
<dbReference type="Proteomes" id="UP000249203">
    <property type="component" value="Unassembled WGS sequence"/>
</dbReference>
<keyword evidence="1" id="KW-0472">Membrane</keyword>
<sequence length="34" mass="3834">MGVFMLVAIPVAFIALLAGFLIWTIRQGEQERNK</sequence>
<dbReference type="AlphaFoldDB" id="A0A327X1A8"/>
<proteinExistence type="predicted"/>
<evidence type="ECO:0000256" key="1">
    <source>
        <dbReference type="SAM" id="Phobius"/>
    </source>
</evidence>
<evidence type="ECO:0000313" key="3">
    <source>
        <dbReference type="Proteomes" id="UP000249203"/>
    </source>
</evidence>